<reference evidence="1" key="1">
    <citation type="submission" date="2021-03" db="EMBL/GenBank/DDBJ databases">
        <title>Legionella lytica PCM 2298.</title>
        <authorList>
            <person name="Koper P."/>
        </authorList>
    </citation>
    <scope>NUCLEOTIDE SEQUENCE</scope>
    <source>
        <strain evidence="1">PCM 2298</strain>
    </source>
</reference>
<keyword evidence="2" id="KW-1185">Reference proteome</keyword>
<accession>A0ABY4YAV1</accession>
<protein>
    <submittedName>
        <fullName evidence="1">Uncharacterized protein</fullName>
    </submittedName>
</protein>
<dbReference type="InterPro" id="IPR016024">
    <property type="entry name" value="ARM-type_fold"/>
</dbReference>
<sequence length="517" mass="57742">MGFLPVEGKDIFALAPNFDLLKKQKELSYAELIFLLQELNNVSMQLTAEKLKEGTFFPWLTFALGCAVKLADTNADPNSHSNTNLQETPITLIMSITQSILIKSPDALYDMFNQQISNGEFQGQSFTYFWMDNYYSLVGSLHNDLHAFNTIFHELLNGWDSRFCSLLVKNIEEGREKGKNALLVLLRSYQMAAEKMSDYNREQTQLIAELFQKCMQQEPSLMGAALTQEITHGLFRGKSCLYVLSSILPKVVLFGYFDSLPIIHDAMLQALKNHPEQFINSLVKIHAHPGLSSLHQILLSLVEAAYKDKNAEVIAQLMSILTEFTSYDKGPAGVVSALLETIKSGTHKDLNCLVFLCRALIAAMAHHTDVTPIMNFIVDVIQKAEAEQLTTAVFQSAPTHPTPEYQHTPINQVISLAQKEDGAIQKQHAQIIISALANSQATHLIYSQLSVEERFFFANETNLKPNSFFSEPSVQAPEAIGAASSIDSSYASALRLFHRPLSEEEFTTSFPSSSCWL</sequence>
<evidence type="ECO:0000313" key="2">
    <source>
        <dbReference type="Proteomes" id="UP001057474"/>
    </source>
</evidence>
<dbReference type="EMBL" id="CP071527">
    <property type="protein sequence ID" value="USQ14257.1"/>
    <property type="molecule type" value="Genomic_DNA"/>
</dbReference>
<gene>
    <name evidence="1" type="ORF">J2N86_02680</name>
</gene>
<evidence type="ECO:0000313" key="1">
    <source>
        <dbReference type="EMBL" id="USQ14257.1"/>
    </source>
</evidence>
<dbReference type="RefSeq" id="WP_252580806.1">
    <property type="nucleotide sequence ID" value="NZ_CP071527.1"/>
</dbReference>
<name>A0ABY4YAV1_9GAMM</name>
<proteinExistence type="predicted"/>
<dbReference type="SUPFAM" id="SSF48371">
    <property type="entry name" value="ARM repeat"/>
    <property type="match status" value="1"/>
</dbReference>
<organism evidence="1 2">
    <name type="scientific">Legionella lytica</name>
    <dbReference type="NCBI Taxonomy" id="96232"/>
    <lineage>
        <taxon>Bacteria</taxon>
        <taxon>Pseudomonadati</taxon>
        <taxon>Pseudomonadota</taxon>
        <taxon>Gammaproteobacteria</taxon>
        <taxon>Legionellales</taxon>
        <taxon>Legionellaceae</taxon>
        <taxon>Legionella</taxon>
    </lineage>
</organism>
<dbReference type="Proteomes" id="UP001057474">
    <property type="component" value="Chromosome"/>
</dbReference>